<dbReference type="EMBL" id="CP015363">
    <property type="protein sequence ID" value="ARD84939.1"/>
    <property type="molecule type" value="Genomic_DNA"/>
</dbReference>
<dbReference type="PANTHER" id="PTHR11056:SF0">
    <property type="entry name" value="HOMOGENTISATE 1,2-DIOXYGENASE"/>
    <property type="match status" value="1"/>
</dbReference>
<evidence type="ECO:0000313" key="6">
    <source>
        <dbReference type="Proteomes" id="UP000192050"/>
    </source>
</evidence>
<feature type="binding site" evidence="4">
    <location>
        <position position="330"/>
    </location>
    <ligand>
        <name>Fe cation</name>
        <dbReference type="ChEBI" id="CHEBI:24875"/>
    </ligand>
</feature>
<dbReference type="Proteomes" id="UP000192050">
    <property type="component" value="Chromosome"/>
</dbReference>
<feature type="binding site" evidence="4">
    <location>
        <position position="330"/>
    </location>
    <ligand>
        <name>homogentisate</name>
        <dbReference type="ChEBI" id="CHEBI:16169"/>
    </ligand>
</feature>
<keyword evidence="5" id="KW-0560">Oxidoreductase</keyword>
<dbReference type="GO" id="GO:0004411">
    <property type="term" value="F:homogentisate 1,2-dioxygenase activity"/>
    <property type="evidence" value="ECO:0007669"/>
    <property type="project" value="InterPro"/>
</dbReference>
<feature type="active site" description="Proton acceptor" evidence="3">
    <location>
        <position position="257"/>
    </location>
</feature>
<dbReference type="STRING" id="74969.FAD_1058"/>
<proteinExistence type="inferred from homology"/>
<dbReference type="InterPro" id="IPR005708">
    <property type="entry name" value="Homogentis_dOase"/>
</dbReference>
<keyword evidence="4" id="KW-0408">Iron</keyword>
<keyword evidence="5" id="KW-0223">Dioxygenase</keyword>
<evidence type="ECO:0000313" key="5">
    <source>
        <dbReference type="EMBL" id="ARD84939.1"/>
    </source>
</evidence>
<feature type="binding site" evidence="4">
    <location>
        <position position="300"/>
    </location>
    <ligand>
        <name>Fe cation</name>
        <dbReference type="ChEBI" id="CHEBI:24875"/>
    </ligand>
</feature>
<dbReference type="GO" id="GO:0005737">
    <property type="term" value="C:cytoplasm"/>
    <property type="evidence" value="ECO:0007669"/>
    <property type="project" value="TreeGrafter"/>
</dbReference>
<dbReference type="PANTHER" id="PTHR11056">
    <property type="entry name" value="HOMOGENTISATE 1,2-DIOXYGENASE"/>
    <property type="match status" value="1"/>
</dbReference>
<comment type="cofactor">
    <cofactor evidence="1 4">
        <name>Fe cation</name>
        <dbReference type="ChEBI" id="CHEBI:24875"/>
    </cofactor>
</comment>
<gene>
    <name evidence="5" type="ORF">FAD_1058</name>
</gene>
<evidence type="ECO:0000256" key="4">
    <source>
        <dbReference type="PIRSR" id="PIRSR605708-2"/>
    </source>
</evidence>
<name>A0A1V0N4C4_9ARCH</name>
<keyword evidence="4" id="KW-0479">Metal-binding</keyword>
<protein>
    <submittedName>
        <fullName evidence="5">Homogentisate 1,2-dioxygenase</fullName>
    </submittedName>
</protein>
<dbReference type="InterPro" id="IPR011051">
    <property type="entry name" value="RmlC_Cupin_sf"/>
</dbReference>
<dbReference type="Gene3D" id="2.60.120.10">
    <property type="entry name" value="Jelly Rolls"/>
    <property type="match status" value="1"/>
</dbReference>
<organism evidence="5 6">
    <name type="scientific">Ferroplasma acidiphilum</name>
    <dbReference type="NCBI Taxonomy" id="74969"/>
    <lineage>
        <taxon>Archaea</taxon>
        <taxon>Methanobacteriati</taxon>
        <taxon>Thermoplasmatota</taxon>
        <taxon>Thermoplasmata</taxon>
        <taxon>Thermoplasmatales</taxon>
        <taxon>Ferroplasmaceae</taxon>
        <taxon>Ferroplasma</taxon>
    </lineage>
</organism>
<dbReference type="GO" id="GO:0046872">
    <property type="term" value="F:metal ion binding"/>
    <property type="evidence" value="ECO:0007669"/>
    <property type="project" value="UniProtKB-KW"/>
</dbReference>
<evidence type="ECO:0000256" key="2">
    <source>
        <dbReference type="ARBA" id="ARBA00007757"/>
    </source>
</evidence>
<dbReference type="GeneID" id="31676557"/>
<evidence type="ECO:0000256" key="1">
    <source>
        <dbReference type="ARBA" id="ARBA00001962"/>
    </source>
</evidence>
<dbReference type="OrthoDB" id="57114at2157"/>
<sequence>MVYYVKKGKVPEQRHTYDDRSHIFKEELFGLKAFDGKYSLLYHKYDPAEIEKTSVEYREKLSSVDLVEHRHIKTGMLGKLNNFYTGRQTLFYNDSTSTGIIDTDTSPDTYFRNALCDEVFYVQSGKGSIESPFGTLKFRKGDFIYIPRGTTYRAVMDERSFFFFTISSDHMDIPAHYMNKYGQIKEGMPYYTRDIEIPEFHESTESPGEYHIMVDYGSYYLNITRTYPVLDLEGYDGYLYPFTINIDKFAPIVGKLHMPPPVHTVFEADHFMIGAFLPRLFDFHERAIPIPYYHNNIDSDELIFYSSGNFMSRKGIGEKSITMHVHGIIHGPQPGVVENSLGATKTDEVAIMVESYKWLMPTEKAESVKDKNYMYSWKAGKD</sequence>
<dbReference type="GO" id="GO:0006570">
    <property type="term" value="P:tyrosine metabolic process"/>
    <property type="evidence" value="ECO:0007669"/>
    <property type="project" value="InterPro"/>
</dbReference>
<comment type="similarity">
    <text evidence="2">Belongs to the homogentisate dioxygenase family.</text>
</comment>
<keyword evidence="6" id="KW-1185">Reference proteome</keyword>
<dbReference type="InterPro" id="IPR014710">
    <property type="entry name" value="RmlC-like_jellyroll"/>
</dbReference>
<dbReference type="GO" id="GO:0006559">
    <property type="term" value="P:L-phenylalanine catabolic process"/>
    <property type="evidence" value="ECO:0007669"/>
    <property type="project" value="InterPro"/>
</dbReference>
<feature type="binding site" evidence="4">
    <location>
        <position position="294"/>
    </location>
    <ligand>
        <name>Fe cation</name>
        <dbReference type="ChEBI" id="CHEBI:24875"/>
    </ligand>
</feature>
<dbReference type="AlphaFoldDB" id="A0A1V0N4C4"/>
<evidence type="ECO:0000256" key="3">
    <source>
        <dbReference type="PIRSR" id="PIRSR605708-1"/>
    </source>
</evidence>
<dbReference type="RefSeq" id="WP_081142423.1">
    <property type="nucleotide sequence ID" value="NZ_CP015363.1"/>
</dbReference>
<dbReference type="SUPFAM" id="SSF51182">
    <property type="entry name" value="RmlC-like cupins"/>
    <property type="match status" value="1"/>
</dbReference>
<accession>A0A1V0N4C4</accession>
<dbReference type="KEGG" id="fai:FAD_1058"/>
<reference evidence="5 6" key="1">
    <citation type="submission" date="2011-10" db="EMBL/GenBank/DDBJ databases">
        <title>Metabolic and evolutionary patterns in the extreme acidophile Ferroplasma acidiphilum.</title>
        <authorList>
            <person name="Golyshina O.V."/>
            <person name="Kozyavkin S.A."/>
            <person name="Tatusov R.L."/>
            <person name="Slesarev A.I."/>
            <person name="Golyshin P.N."/>
        </authorList>
    </citation>
    <scope>NUCLEOTIDE SEQUENCE [LARGE SCALE GENOMIC DNA]</scope>
    <source>
        <strain evidence="6">Y</strain>
    </source>
</reference>